<dbReference type="PROSITE" id="PS50865">
    <property type="entry name" value="ZF_MYND_2"/>
    <property type="match status" value="1"/>
</dbReference>
<evidence type="ECO:0000313" key="7">
    <source>
        <dbReference type="Proteomes" id="UP000198406"/>
    </source>
</evidence>
<evidence type="ECO:0000313" key="6">
    <source>
        <dbReference type="EMBL" id="GAX14118.1"/>
    </source>
</evidence>
<reference evidence="6 7" key="1">
    <citation type="journal article" date="2015" name="Plant Cell">
        <title>Oil accumulation by the oleaginous diatom Fistulifera solaris as revealed by the genome and transcriptome.</title>
        <authorList>
            <person name="Tanaka T."/>
            <person name="Maeda Y."/>
            <person name="Veluchamy A."/>
            <person name="Tanaka M."/>
            <person name="Abida H."/>
            <person name="Marechal E."/>
            <person name="Bowler C."/>
            <person name="Muto M."/>
            <person name="Sunaga Y."/>
            <person name="Tanaka M."/>
            <person name="Yoshino T."/>
            <person name="Taniguchi T."/>
            <person name="Fukuda Y."/>
            <person name="Nemoto M."/>
            <person name="Matsumoto M."/>
            <person name="Wong P.S."/>
            <person name="Aburatani S."/>
            <person name="Fujibuchi W."/>
        </authorList>
    </citation>
    <scope>NUCLEOTIDE SEQUENCE [LARGE SCALE GENOMIC DNA]</scope>
    <source>
        <strain evidence="6 7">JPCC DA0580</strain>
    </source>
</reference>
<dbReference type="InterPro" id="IPR002893">
    <property type="entry name" value="Znf_MYND"/>
</dbReference>
<gene>
    <name evidence="6" type="ORF">FisN_8Hu046</name>
</gene>
<evidence type="ECO:0000256" key="2">
    <source>
        <dbReference type="ARBA" id="ARBA00022771"/>
    </source>
</evidence>
<protein>
    <recommendedName>
        <fullName evidence="5">MYND-type domain-containing protein</fullName>
    </recommendedName>
</protein>
<dbReference type="OrthoDB" id="188436at2759"/>
<dbReference type="GO" id="GO:0008270">
    <property type="term" value="F:zinc ion binding"/>
    <property type="evidence" value="ECO:0007669"/>
    <property type="project" value="UniProtKB-KW"/>
</dbReference>
<dbReference type="InParanoid" id="A0A1Z5JJZ7"/>
<comment type="caution">
    <text evidence="6">The sequence shown here is derived from an EMBL/GenBank/DDBJ whole genome shotgun (WGS) entry which is preliminary data.</text>
</comment>
<dbReference type="AlphaFoldDB" id="A0A1Z5JJZ7"/>
<dbReference type="PROSITE" id="PS01360">
    <property type="entry name" value="ZF_MYND_1"/>
    <property type="match status" value="1"/>
</dbReference>
<keyword evidence="1" id="KW-0479">Metal-binding</keyword>
<dbReference type="Gene3D" id="6.10.140.2220">
    <property type="match status" value="1"/>
</dbReference>
<dbReference type="Pfam" id="PF01753">
    <property type="entry name" value="zf-MYND"/>
    <property type="match status" value="1"/>
</dbReference>
<evidence type="ECO:0000259" key="5">
    <source>
        <dbReference type="PROSITE" id="PS50865"/>
    </source>
</evidence>
<keyword evidence="2 4" id="KW-0863">Zinc-finger</keyword>
<dbReference type="EMBL" id="BDSP01000075">
    <property type="protein sequence ID" value="GAX14118.1"/>
    <property type="molecule type" value="Genomic_DNA"/>
</dbReference>
<evidence type="ECO:0000256" key="4">
    <source>
        <dbReference type="PROSITE-ProRule" id="PRU00134"/>
    </source>
</evidence>
<evidence type="ECO:0000256" key="1">
    <source>
        <dbReference type="ARBA" id="ARBA00022723"/>
    </source>
</evidence>
<evidence type="ECO:0000256" key="3">
    <source>
        <dbReference type="ARBA" id="ARBA00022833"/>
    </source>
</evidence>
<dbReference type="Proteomes" id="UP000198406">
    <property type="component" value="Unassembled WGS sequence"/>
</dbReference>
<sequence length="357" mass="41193">MTDEYYEGKETELLEQPRCTHCQRTPSTKLLRCTRCKVAWYCNRTCQKEHYRQMHRSLCLGIAEFQQYVQEEEERIRAVEDVFVTSTGDLWGYAETTAYMEATYALSDLYWQAAYQCEVKEVWEKALYHLLEHLRLGAIDTKGARARVPFVLLALNRDDEALTFIQYWVQVDLATEDDPEIIFRAHENTKEGDWIYGPVEKDGRYLDIFQVVSDADPNEVEVPFLVALAIMKLRIVAAYDTAIQSLRLAMTGTAGRVHEVQSAIQDMLIRGDLQSQWEQLIRLLDAIDHLNPSMLPAILNPKPLFQQPPPTQIMPGHPSEAFRTLMDCRRCFYRVPGAAALLRNRLGENPTYDSDMS</sequence>
<accession>A0A1Z5JJZ7</accession>
<proteinExistence type="predicted"/>
<keyword evidence="7" id="KW-1185">Reference proteome</keyword>
<keyword evidence="3" id="KW-0862">Zinc</keyword>
<dbReference type="SUPFAM" id="SSF144232">
    <property type="entry name" value="HIT/MYND zinc finger-like"/>
    <property type="match status" value="1"/>
</dbReference>
<organism evidence="6 7">
    <name type="scientific">Fistulifera solaris</name>
    <name type="common">Oleaginous diatom</name>
    <dbReference type="NCBI Taxonomy" id="1519565"/>
    <lineage>
        <taxon>Eukaryota</taxon>
        <taxon>Sar</taxon>
        <taxon>Stramenopiles</taxon>
        <taxon>Ochrophyta</taxon>
        <taxon>Bacillariophyta</taxon>
        <taxon>Bacillariophyceae</taxon>
        <taxon>Bacillariophycidae</taxon>
        <taxon>Naviculales</taxon>
        <taxon>Naviculaceae</taxon>
        <taxon>Fistulifera</taxon>
    </lineage>
</organism>
<feature type="domain" description="MYND-type" evidence="5">
    <location>
        <begin position="19"/>
        <end position="59"/>
    </location>
</feature>
<name>A0A1Z5JJZ7_FISSO</name>